<dbReference type="PANTHER" id="PTHR43298">
    <property type="entry name" value="MULTIDRUG RESISTANCE PROTEIN NORM-RELATED"/>
    <property type="match status" value="1"/>
</dbReference>
<dbReference type="NCBIfam" id="TIGR00797">
    <property type="entry name" value="matE"/>
    <property type="match status" value="1"/>
</dbReference>
<dbReference type="GO" id="GO:0005886">
    <property type="term" value="C:plasma membrane"/>
    <property type="evidence" value="ECO:0007669"/>
    <property type="project" value="UniProtKB-SubCell"/>
</dbReference>
<dbReference type="PIRSF" id="PIRSF006603">
    <property type="entry name" value="DinF"/>
    <property type="match status" value="1"/>
</dbReference>
<organism evidence="14 15">
    <name type="scientific">Clostridium paraputrificum</name>
    <dbReference type="NCBI Taxonomy" id="29363"/>
    <lineage>
        <taxon>Bacteria</taxon>
        <taxon>Bacillati</taxon>
        <taxon>Bacillota</taxon>
        <taxon>Clostridia</taxon>
        <taxon>Eubacteriales</taxon>
        <taxon>Clostridiaceae</taxon>
        <taxon>Clostridium</taxon>
    </lineage>
</organism>
<sequence>MDMKVRKKLILNGNIYNVLITLAVPIMLNNLIQTFYNLADEFWVSMIGSVQFAATSFIWPVEFLFISIGSGISIAGTSLLSQIIGAGNSKDCSKYSTQLFVISIIVSIAFALVGVLITPIVITLMGATGDLAYYSNIYLKIVFLNMPFTFYFFIFNSIMVAQGNTALPTVLSGISAVLNILLDPIFIFPLNLGIAGAAYATLLSKIILSLFAYLILNKSKSPLKPDFKNFKFDRDILNKVIKVALPSSIGQSGSALGFIVLNGFIASYGTSTMAAFGMVNKITSVISQPAMGIGSALVAITGQNLGNNNPKRVTEAFNKGSIITILLTTVGSLIIFFNNELVINFFMQSKDDLTVIDQGITYLNYILYSMPLMGMFSVFQGIFQGSGHTKYSMNMEIGRLWFVRLPMILLFKNFTQVGSVGIWFSMSFSNLVICIYGYIIYKSNKWQKQDILSDNLLVKDEKCINK</sequence>
<keyword evidence="9 13" id="KW-1133">Transmembrane helix</keyword>
<dbReference type="InterPro" id="IPR002528">
    <property type="entry name" value="MATE_fam"/>
</dbReference>
<keyword evidence="7" id="KW-1003">Cell membrane</keyword>
<dbReference type="Pfam" id="PF01554">
    <property type="entry name" value="MatE"/>
    <property type="match status" value="2"/>
</dbReference>
<evidence type="ECO:0000256" key="9">
    <source>
        <dbReference type="ARBA" id="ARBA00022989"/>
    </source>
</evidence>
<dbReference type="PANTHER" id="PTHR43298:SF2">
    <property type="entry name" value="FMN_FAD EXPORTER YEEO-RELATED"/>
    <property type="match status" value="1"/>
</dbReference>
<dbReference type="OrthoDB" id="9776324at2"/>
<feature type="transmembrane region" description="Helical" evidence="13">
    <location>
        <begin position="166"/>
        <end position="188"/>
    </location>
</feature>
<dbReference type="EMBL" id="MAPZ01000033">
    <property type="protein sequence ID" value="OBY09404.1"/>
    <property type="molecule type" value="Genomic_DNA"/>
</dbReference>
<dbReference type="InterPro" id="IPR048279">
    <property type="entry name" value="MdtK-like"/>
</dbReference>
<feature type="transmembrane region" description="Helical" evidence="13">
    <location>
        <begin position="366"/>
        <end position="385"/>
    </location>
</feature>
<comment type="similarity">
    <text evidence="3">Belongs to the multi antimicrobial extrusion (MATE) (TC 2.A.66.1) family.</text>
</comment>
<keyword evidence="6" id="KW-0050">Antiport</keyword>
<reference evidence="14 15" key="1">
    <citation type="submission" date="2016-06" db="EMBL/GenBank/DDBJ databases">
        <authorList>
            <person name="Kjaerup R.B."/>
            <person name="Dalgaard T.S."/>
            <person name="Juul-Madsen H.R."/>
        </authorList>
    </citation>
    <scope>NUCLEOTIDE SEQUENCE [LARGE SCALE GENOMIC DNA]</scope>
    <source>
        <strain evidence="14 15">373-A1</strain>
    </source>
</reference>
<name>A0A1B8RKZ3_9CLOT</name>
<comment type="subcellular location">
    <subcellularLocation>
        <location evidence="2">Cell membrane</location>
        <topology evidence="2">Multi-pass membrane protein</topology>
    </subcellularLocation>
</comment>
<evidence type="ECO:0000256" key="10">
    <source>
        <dbReference type="ARBA" id="ARBA00023065"/>
    </source>
</evidence>
<accession>A0A1B8RKZ3</accession>
<evidence type="ECO:0000256" key="2">
    <source>
        <dbReference type="ARBA" id="ARBA00004651"/>
    </source>
</evidence>
<evidence type="ECO:0000256" key="1">
    <source>
        <dbReference type="ARBA" id="ARBA00003408"/>
    </source>
</evidence>
<evidence type="ECO:0000256" key="13">
    <source>
        <dbReference type="SAM" id="Phobius"/>
    </source>
</evidence>
<dbReference type="AlphaFoldDB" id="A0A1B8RKZ3"/>
<dbReference type="GO" id="GO:0006811">
    <property type="term" value="P:monoatomic ion transport"/>
    <property type="evidence" value="ECO:0007669"/>
    <property type="project" value="UniProtKB-KW"/>
</dbReference>
<feature type="transmembrane region" description="Helical" evidence="13">
    <location>
        <begin position="99"/>
        <end position="125"/>
    </location>
</feature>
<dbReference type="RefSeq" id="WP_065254814.1">
    <property type="nucleotide sequence ID" value="NZ_MAPZ01000033.1"/>
</dbReference>
<feature type="transmembrane region" description="Helical" evidence="13">
    <location>
        <begin position="63"/>
        <end position="87"/>
    </location>
</feature>
<dbReference type="eggNOG" id="COG0534">
    <property type="taxonomic scope" value="Bacteria"/>
</dbReference>
<evidence type="ECO:0000256" key="5">
    <source>
        <dbReference type="ARBA" id="ARBA00022448"/>
    </source>
</evidence>
<evidence type="ECO:0000256" key="6">
    <source>
        <dbReference type="ARBA" id="ARBA00022449"/>
    </source>
</evidence>
<evidence type="ECO:0000256" key="4">
    <source>
        <dbReference type="ARBA" id="ARBA00020268"/>
    </source>
</evidence>
<keyword evidence="10" id="KW-0406">Ion transport</keyword>
<evidence type="ECO:0000256" key="7">
    <source>
        <dbReference type="ARBA" id="ARBA00022475"/>
    </source>
</evidence>
<evidence type="ECO:0000256" key="12">
    <source>
        <dbReference type="ARBA" id="ARBA00031636"/>
    </source>
</evidence>
<feature type="transmembrane region" description="Helical" evidence="13">
    <location>
        <begin position="255"/>
        <end position="276"/>
    </location>
</feature>
<evidence type="ECO:0000256" key="8">
    <source>
        <dbReference type="ARBA" id="ARBA00022692"/>
    </source>
</evidence>
<keyword evidence="15" id="KW-1185">Reference proteome</keyword>
<feature type="transmembrane region" description="Helical" evidence="13">
    <location>
        <begin position="322"/>
        <end position="346"/>
    </location>
</feature>
<evidence type="ECO:0000256" key="3">
    <source>
        <dbReference type="ARBA" id="ARBA00010199"/>
    </source>
</evidence>
<feature type="transmembrane region" description="Helical" evidence="13">
    <location>
        <begin position="194"/>
        <end position="216"/>
    </location>
</feature>
<dbReference type="InterPro" id="IPR050222">
    <property type="entry name" value="MATE_MdtK"/>
</dbReference>
<protein>
    <recommendedName>
        <fullName evidence="4">Probable multidrug resistance protein NorM</fullName>
    </recommendedName>
    <alternativeName>
        <fullName evidence="12">Multidrug-efflux transporter</fullName>
    </alternativeName>
</protein>
<evidence type="ECO:0000256" key="11">
    <source>
        <dbReference type="ARBA" id="ARBA00023136"/>
    </source>
</evidence>
<feature type="transmembrane region" description="Helical" evidence="13">
    <location>
        <begin position="137"/>
        <end position="154"/>
    </location>
</feature>
<proteinExistence type="inferred from homology"/>
<gene>
    <name evidence="14" type="ORF">CP373A1_15880</name>
</gene>
<dbReference type="GO" id="GO:0042910">
    <property type="term" value="F:xenobiotic transmembrane transporter activity"/>
    <property type="evidence" value="ECO:0007669"/>
    <property type="project" value="InterPro"/>
</dbReference>
<evidence type="ECO:0000313" key="15">
    <source>
        <dbReference type="Proteomes" id="UP000092714"/>
    </source>
</evidence>
<keyword evidence="5" id="KW-0813">Transport</keyword>
<comment type="function">
    <text evidence="1">Multidrug efflux pump.</text>
</comment>
<comment type="caution">
    <text evidence="14">The sequence shown here is derived from an EMBL/GenBank/DDBJ whole genome shotgun (WGS) entry which is preliminary data.</text>
</comment>
<keyword evidence="11 13" id="KW-0472">Membrane</keyword>
<feature type="transmembrane region" description="Helical" evidence="13">
    <location>
        <begin position="9"/>
        <end position="28"/>
    </location>
</feature>
<keyword evidence="8 13" id="KW-0812">Transmembrane</keyword>
<evidence type="ECO:0000313" key="14">
    <source>
        <dbReference type="EMBL" id="OBY09404.1"/>
    </source>
</evidence>
<feature type="transmembrane region" description="Helical" evidence="13">
    <location>
        <begin position="420"/>
        <end position="441"/>
    </location>
</feature>
<dbReference type="Proteomes" id="UP000092714">
    <property type="component" value="Unassembled WGS sequence"/>
</dbReference>
<dbReference type="GO" id="GO:0015297">
    <property type="term" value="F:antiporter activity"/>
    <property type="evidence" value="ECO:0007669"/>
    <property type="project" value="UniProtKB-KW"/>
</dbReference>